<evidence type="ECO:0000256" key="2">
    <source>
        <dbReference type="ARBA" id="ARBA00023125"/>
    </source>
</evidence>
<protein>
    <recommendedName>
        <fullName evidence="4">GntR C-terminal domain-containing protein</fullName>
    </recommendedName>
</protein>
<keyword evidence="3" id="KW-0804">Transcription</keyword>
<organism evidence="5 6">
    <name type="scientific">Naasia aerilata</name>
    <dbReference type="NCBI Taxonomy" id="1162966"/>
    <lineage>
        <taxon>Bacteria</taxon>
        <taxon>Bacillati</taxon>
        <taxon>Actinomycetota</taxon>
        <taxon>Actinomycetes</taxon>
        <taxon>Micrococcales</taxon>
        <taxon>Microbacteriaceae</taxon>
        <taxon>Naasia</taxon>
    </lineage>
</organism>
<gene>
    <name evidence="5" type="ORF">GCM10025866_14210</name>
</gene>
<evidence type="ECO:0000256" key="1">
    <source>
        <dbReference type="ARBA" id="ARBA00023015"/>
    </source>
</evidence>
<name>A0ABM8GBA6_9MICO</name>
<dbReference type="Proteomes" id="UP001321498">
    <property type="component" value="Chromosome"/>
</dbReference>
<evidence type="ECO:0000313" key="5">
    <source>
        <dbReference type="EMBL" id="BDZ45512.1"/>
    </source>
</evidence>
<dbReference type="Gene3D" id="1.20.120.530">
    <property type="entry name" value="GntR ligand-binding domain-like"/>
    <property type="match status" value="1"/>
</dbReference>
<dbReference type="SMART" id="SM00895">
    <property type="entry name" value="FCD"/>
    <property type="match status" value="1"/>
</dbReference>
<keyword evidence="6" id="KW-1185">Reference proteome</keyword>
<evidence type="ECO:0000259" key="4">
    <source>
        <dbReference type="SMART" id="SM00895"/>
    </source>
</evidence>
<accession>A0ABM8GBA6</accession>
<evidence type="ECO:0000313" key="6">
    <source>
        <dbReference type="Proteomes" id="UP001321498"/>
    </source>
</evidence>
<dbReference type="SUPFAM" id="SSF48008">
    <property type="entry name" value="GntR ligand-binding domain-like"/>
    <property type="match status" value="1"/>
</dbReference>
<proteinExistence type="predicted"/>
<dbReference type="EMBL" id="AP027731">
    <property type="protein sequence ID" value="BDZ45512.1"/>
    <property type="molecule type" value="Genomic_DNA"/>
</dbReference>
<reference evidence="6" key="1">
    <citation type="journal article" date="2019" name="Int. J. Syst. Evol. Microbiol.">
        <title>The Global Catalogue of Microorganisms (GCM) 10K type strain sequencing project: providing services to taxonomists for standard genome sequencing and annotation.</title>
        <authorList>
            <consortium name="The Broad Institute Genomics Platform"/>
            <consortium name="The Broad Institute Genome Sequencing Center for Infectious Disease"/>
            <person name="Wu L."/>
            <person name="Ma J."/>
        </authorList>
    </citation>
    <scope>NUCLEOTIDE SEQUENCE [LARGE SCALE GENOMIC DNA]</scope>
    <source>
        <strain evidence="6">NBRC 108725</strain>
    </source>
</reference>
<evidence type="ECO:0000256" key="3">
    <source>
        <dbReference type="ARBA" id="ARBA00023163"/>
    </source>
</evidence>
<dbReference type="Pfam" id="PF07729">
    <property type="entry name" value="FCD"/>
    <property type="match status" value="1"/>
</dbReference>
<sequence length="145" mass="16299">MLVEPLVLRMSFEAGGTDWEGDVISAHHILSRTPAPHGPKALDEHALDTWAEAHSAFHDVLFAACPNQRLLKIVRQLAEEAAMYRRWSVALVLSNPRADSEHRQLLDSALAGDWERAGEVLRTHIEHTLEMLSNYVEAHPDQQPI</sequence>
<dbReference type="InterPro" id="IPR008920">
    <property type="entry name" value="TF_FadR/GntR_C"/>
</dbReference>
<feature type="domain" description="GntR C-terminal" evidence="4">
    <location>
        <begin position="1"/>
        <end position="127"/>
    </location>
</feature>
<keyword evidence="2" id="KW-0238">DNA-binding</keyword>
<dbReference type="InterPro" id="IPR011711">
    <property type="entry name" value="GntR_C"/>
</dbReference>
<keyword evidence="1" id="KW-0805">Transcription regulation</keyword>